<dbReference type="GO" id="GO:0003677">
    <property type="term" value="F:DNA binding"/>
    <property type="evidence" value="ECO:0007669"/>
    <property type="project" value="UniProtKB-KW"/>
</dbReference>
<dbReference type="InterPro" id="IPR036388">
    <property type="entry name" value="WH-like_DNA-bd_sf"/>
</dbReference>
<sequence length="124" mass="14559">MSDTPEDSEATETETLVDAGKDKYLGVQEKRELFTLLGRAHTMEIIHVFVREPGPWRFNELRRVLDISQNTLSARLSELLEAELLTRQSYDEIPPRVEYQATRKLIDLKPMFQHLSEWAEQYDH</sequence>
<dbReference type="PROSITE" id="PS51118">
    <property type="entry name" value="HTH_HXLR"/>
    <property type="match status" value="1"/>
</dbReference>
<gene>
    <name evidence="5" type="ORF">CP557_20095</name>
</gene>
<accession>A0A2A5QQI2</accession>
<evidence type="ECO:0000259" key="4">
    <source>
        <dbReference type="PROSITE" id="PS51118"/>
    </source>
</evidence>
<dbReference type="EMBL" id="NXNI01000002">
    <property type="protein sequence ID" value="PCR89045.1"/>
    <property type="molecule type" value="Genomic_DNA"/>
</dbReference>
<evidence type="ECO:0000256" key="2">
    <source>
        <dbReference type="ARBA" id="ARBA00023125"/>
    </source>
</evidence>
<keyword evidence="2" id="KW-0238">DNA-binding</keyword>
<name>A0A2A5QQI2_9EURY</name>
<feature type="domain" description="HTH hxlR-type" evidence="4">
    <location>
        <begin position="28"/>
        <end position="124"/>
    </location>
</feature>
<protein>
    <submittedName>
        <fullName evidence="5">Transcriptional regulator</fullName>
    </submittedName>
</protein>
<dbReference type="OrthoDB" id="170800at2157"/>
<dbReference type="Proteomes" id="UP000219689">
    <property type="component" value="Unassembled WGS sequence"/>
</dbReference>
<dbReference type="Pfam" id="PF01638">
    <property type="entry name" value="HxlR"/>
    <property type="match status" value="1"/>
</dbReference>
<dbReference type="SUPFAM" id="SSF46785">
    <property type="entry name" value="Winged helix' DNA-binding domain"/>
    <property type="match status" value="1"/>
</dbReference>
<organism evidence="5 6">
    <name type="scientific">Natrinema ejinorense</name>
    <dbReference type="NCBI Taxonomy" id="373386"/>
    <lineage>
        <taxon>Archaea</taxon>
        <taxon>Methanobacteriati</taxon>
        <taxon>Methanobacteriota</taxon>
        <taxon>Stenosarchaea group</taxon>
        <taxon>Halobacteria</taxon>
        <taxon>Halobacteriales</taxon>
        <taxon>Natrialbaceae</taxon>
        <taxon>Natrinema</taxon>
    </lineage>
</organism>
<evidence type="ECO:0000256" key="1">
    <source>
        <dbReference type="ARBA" id="ARBA00023015"/>
    </source>
</evidence>
<comment type="caution">
    <text evidence="5">The sequence shown here is derived from an EMBL/GenBank/DDBJ whole genome shotgun (WGS) entry which is preliminary data.</text>
</comment>
<dbReference type="InterPro" id="IPR002577">
    <property type="entry name" value="HTH_HxlR"/>
</dbReference>
<evidence type="ECO:0000313" key="5">
    <source>
        <dbReference type="EMBL" id="PCR89045.1"/>
    </source>
</evidence>
<keyword evidence="1" id="KW-0805">Transcription regulation</keyword>
<reference evidence="5 6" key="1">
    <citation type="submission" date="2017-09" db="EMBL/GenBank/DDBJ databases">
        <title>Genome sequences of Natrinema ejinorence JCM 13890T.</title>
        <authorList>
            <person name="Roh S.W."/>
            <person name="Kim Y.B."/>
            <person name="Kim J.Y."/>
        </authorList>
    </citation>
    <scope>NUCLEOTIDE SEQUENCE [LARGE SCALE GENOMIC DNA]</scope>
    <source>
        <strain evidence="5 6">JCM 13890</strain>
    </source>
</reference>
<dbReference type="InterPro" id="IPR036390">
    <property type="entry name" value="WH_DNA-bd_sf"/>
</dbReference>
<dbReference type="AlphaFoldDB" id="A0A2A5QQI2"/>
<evidence type="ECO:0000256" key="3">
    <source>
        <dbReference type="ARBA" id="ARBA00023163"/>
    </source>
</evidence>
<keyword evidence="3" id="KW-0804">Transcription</keyword>
<dbReference type="Gene3D" id="1.10.10.10">
    <property type="entry name" value="Winged helix-like DNA-binding domain superfamily/Winged helix DNA-binding domain"/>
    <property type="match status" value="1"/>
</dbReference>
<evidence type="ECO:0000313" key="6">
    <source>
        <dbReference type="Proteomes" id="UP000219689"/>
    </source>
</evidence>
<dbReference type="RefSeq" id="WP_097382061.1">
    <property type="nucleotide sequence ID" value="NZ_NXNI01000002.1"/>
</dbReference>
<proteinExistence type="predicted"/>
<dbReference type="PANTHER" id="PTHR33204">
    <property type="entry name" value="TRANSCRIPTIONAL REGULATOR, MARR FAMILY"/>
    <property type="match status" value="1"/>
</dbReference>
<keyword evidence="6" id="KW-1185">Reference proteome</keyword>
<dbReference type="PANTHER" id="PTHR33204:SF18">
    <property type="entry name" value="TRANSCRIPTIONAL REGULATORY PROTEIN"/>
    <property type="match status" value="1"/>
</dbReference>